<dbReference type="AlphaFoldDB" id="B8C6R3"/>
<accession>B8C6R3</accession>
<dbReference type="InterPro" id="IPR036812">
    <property type="entry name" value="NAD(P)_OxRdtase_dom_sf"/>
</dbReference>
<sequence>MISTTRFIIYCGVAIIIGQHHQHLSTATAHTLSDRPKLTYGTAWKKDDTAKLVNRAIHAGFRHIDTACQPRHYNERGVGDGWTSAAKELNLQRSDIWIQTKFSGINAHDPNNVPYDKNAPLEDRVRQSLAKSLENLQTDYIDSWLMHGPEDNWDDHFKVWRTMEAYVDEGKVGQLGISNFYRLEDVQWVYDNARIKPKVVQNRFYSDSGHDVEIRKFCLENDMEYQSFWTLTANPDAYRHPAALALAKKKDLSPEGLFYAFCMAIGISPMDGTTNERHMAEDIQLMTRLRGGEKIFESSDELAVIGETLFDTPNWRTGEEL</sequence>
<dbReference type="STRING" id="35128.B8C6R3"/>
<dbReference type="GO" id="GO:0004032">
    <property type="term" value="F:aldose reductase (NADPH) activity"/>
    <property type="evidence" value="ECO:0000318"/>
    <property type="project" value="GO_Central"/>
</dbReference>
<keyword evidence="3" id="KW-1185">Reference proteome</keyword>
<dbReference type="KEGG" id="tps:THAPSDRAFT_7516"/>
<dbReference type="PRINTS" id="PR00069">
    <property type="entry name" value="ALDKETRDTASE"/>
</dbReference>
<reference evidence="2 3" key="1">
    <citation type="journal article" date="2004" name="Science">
        <title>The genome of the diatom Thalassiosira pseudonana: ecology, evolution, and metabolism.</title>
        <authorList>
            <person name="Armbrust E.V."/>
            <person name="Berges J.A."/>
            <person name="Bowler C."/>
            <person name="Green B.R."/>
            <person name="Martinez D."/>
            <person name="Putnam N.H."/>
            <person name="Zhou S."/>
            <person name="Allen A.E."/>
            <person name="Apt K.E."/>
            <person name="Bechner M."/>
            <person name="Brzezinski M.A."/>
            <person name="Chaal B.K."/>
            <person name="Chiovitti A."/>
            <person name="Davis A.K."/>
            <person name="Demarest M.S."/>
            <person name="Detter J.C."/>
            <person name="Glavina T."/>
            <person name="Goodstein D."/>
            <person name="Hadi M.Z."/>
            <person name="Hellsten U."/>
            <person name="Hildebrand M."/>
            <person name="Jenkins B.D."/>
            <person name="Jurka J."/>
            <person name="Kapitonov V.V."/>
            <person name="Kroger N."/>
            <person name="Lau W.W."/>
            <person name="Lane T.W."/>
            <person name="Larimer F.W."/>
            <person name="Lippmeier J.C."/>
            <person name="Lucas S."/>
            <person name="Medina M."/>
            <person name="Montsant A."/>
            <person name="Obornik M."/>
            <person name="Parker M.S."/>
            <person name="Palenik B."/>
            <person name="Pazour G.J."/>
            <person name="Richardson P.M."/>
            <person name="Rynearson T.A."/>
            <person name="Saito M.A."/>
            <person name="Schwartz D.C."/>
            <person name="Thamatrakoln K."/>
            <person name="Valentin K."/>
            <person name="Vardi A."/>
            <person name="Wilkerson F.P."/>
            <person name="Rokhsar D.S."/>
        </authorList>
    </citation>
    <scope>NUCLEOTIDE SEQUENCE [LARGE SCALE GENOMIC DNA]</scope>
    <source>
        <strain evidence="2 3">CCMP1335</strain>
    </source>
</reference>
<dbReference type="eggNOG" id="KOG1577">
    <property type="taxonomic scope" value="Eukaryota"/>
</dbReference>
<evidence type="ECO:0000313" key="2">
    <source>
        <dbReference type="EMBL" id="EED90849.1"/>
    </source>
</evidence>
<dbReference type="FunFam" id="3.20.20.100:FF:000045">
    <property type="entry name" value="Aldo-keto reductase (AKR), putative"/>
    <property type="match status" value="1"/>
</dbReference>
<dbReference type="OMA" id="ITYQAYW"/>
<evidence type="ECO:0000313" key="3">
    <source>
        <dbReference type="Proteomes" id="UP000001449"/>
    </source>
</evidence>
<dbReference type="Proteomes" id="UP000001449">
    <property type="component" value="Chromosome 8"/>
</dbReference>
<gene>
    <name evidence="2" type="ORF">THAPSDRAFT_7516</name>
</gene>
<dbReference type="PaxDb" id="35128-Thaps7516"/>
<dbReference type="SUPFAM" id="SSF51430">
    <property type="entry name" value="NAD(P)-linked oxidoreductase"/>
    <property type="match status" value="1"/>
</dbReference>
<protein>
    <recommendedName>
        <fullName evidence="1">NADP-dependent oxidoreductase domain-containing protein</fullName>
    </recommendedName>
</protein>
<dbReference type="RefSeq" id="XP_002291998.1">
    <property type="nucleotide sequence ID" value="XM_002291962.1"/>
</dbReference>
<dbReference type="PANTHER" id="PTHR11732">
    <property type="entry name" value="ALDO/KETO REDUCTASE"/>
    <property type="match status" value="1"/>
</dbReference>
<dbReference type="Gene3D" id="3.20.20.100">
    <property type="entry name" value="NADP-dependent oxidoreductase domain"/>
    <property type="match status" value="1"/>
</dbReference>
<dbReference type="GeneID" id="7450141"/>
<dbReference type="CDD" id="cd19071">
    <property type="entry name" value="AKR_AKR1-5-like"/>
    <property type="match status" value="1"/>
</dbReference>
<evidence type="ECO:0000259" key="1">
    <source>
        <dbReference type="Pfam" id="PF00248"/>
    </source>
</evidence>
<dbReference type="InterPro" id="IPR020471">
    <property type="entry name" value="AKR"/>
</dbReference>
<organism evidence="2 3">
    <name type="scientific">Thalassiosira pseudonana</name>
    <name type="common">Marine diatom</name>
    <name type="synonym">Cyclotella nana</name>
    <dbReference type="NCBI Taxonomy" id="35128"/>
    <lineage>
        <taxon>Eukaryota</taxon>
        <taxon>Sar</taxon>
        <taxon>Stramenopiles</taxon>
        <taxon>Ochrophyta</taxon>
        <taxon>Bacillariophyta</taxon>
        <taxon>Coscinodiscophyceae</taxon>
        <taxon>Thalassiosirophycidae</taxon>
        <taxon>Thalassiosirales</taxon>
        <taxon>Thalassiosiraceae</taxon>
        <taxon>Thalassiosira</taxon>
    </lineage>
</organism>
<dbReference type="HOGENOM" id="CLU_023205_10_1_1"/>
<reference evidence="2 3" key="2">
    <citation type="journal article" date="2008" name="Nature">
        <title>The Phaeodactylum genome reveals the evolutionary history of diatom genomes.</title>
        <authorList>
            <person name="Bowler C."/>
            <person name="Allen A.E."/>
            <person name="Badger J.H."/>
            <person name="Grimwood J."/>
            <person name="Jabbari K."/>
            <person name="Kuo A."/>
            <person name="Maheswari U."/>
            <person name="Martens C."/>
            <person name="Maumus F."/>
            <person name="Otillar R.P."/>
            <person name="Rayko E."/>
            <person name="Salamov A."/>
            <person name="Vandepoele K."/>
            <person name="Beszteri B."/>
            <person name="Gruber A."/>
            <person name="Heijde M."/>
            <person name="Katinka M."/>
            <person name="Mock T."/>
            <person name="Valentin K."/>
            <person name="Verret F."/>
            <person name="Berges J.A."/>
            <person name="Brownlee C."/>
            <person name="Cadoret J.P."/>
            <person name="Chiovitti A."/>
            <person name="Choi C.J."/>
            <person name="Coesel S."/>
            <person name="De Martino A."/>
            <person name="Detter J.C."/>
            <person name="Durkin C."/>
            <person name="Falciatore A."/>
            <person name="Fournet J."/>
            <person name="Haruta M."/>
            <person name="Huysman M.J."/>
            <person name="Jenkins B.D."/>
            <person name="Jiroutova K."/>
            <person name="Jorgensen R.E."/>
            <person name="Joubert Y."/>
            <person name="Kaplan A."/>
            <person name="Kroger N."/>
            <person name="Kroth P.G."/>
            <person name="La Roche J."/>
            <person name="Lindquist E."/>
            <person name="Lommer M."/>
            <person name="Martin-Jezequel V."/>
            <person name="Lopez P.J."/>
            <person name="Lucas S."/>
            <person name="Mangogna M."/>
            <person name="McGinnis K."/>
            <person name="Medlin L.K."/>
            <person name="Montsant A."/>
            <person name="Oudot-Le Secq M.P."/>
            <person name="Napoli C."/>
            <person name="Obornik M."/>
            <person name="Parker M.S."/>
            <person name="Petit J.L."/>
            <person name="Porcel B.M."/>
            <person name="Poulsen N."/>
            <person name="Robison M."/>
            <person name="Rychlewski L."/>
            <person name="Rynearson T.A."/>
            <person name="Schmutz J."/>
            <person name="Shapiro H."/>
            <person name="Siaut M."/>
            <person name="Stanley M."/>
            <person name="Sussman M.R."/>
            <person name="Taylor A.R."/>
            <person name="Vardi A."/>
            <person name="von Dassow P."/>
            <person name="Vyverman W."/>
            <person name="Willis A."/>
            <person name="Wyrwicz L.S."/>
            <person name="Rokhsar D.S."/>
            <person name="Weissenbach J."/>
            <person name="Armbrust E.V."/>
            <person name="Green B.R."/>
            <person name="Van de Peer Y."/>
            <person name="Grigoriev I.V."/>
        </authorList>
    </citation>
    <scope>NUCLEOTIDE SEQUENCE [LARGE SCALE GENOMIC DNA]</scope>
    <source>
        <strain evidence="2 3">CCMP1335</strain>
    </source>
</reference>
<name>B8C6R3_THAPS</name>
<dbReference type="InParanoid" id="B8C6R3"/>
<dbReference type="Pfam" id="PF00248">
    <property type="entry name" value="Aldo_ket_red"/>
    <property type="match status" value="1"/>
</dbReference>
<dbReference type="GO" id="GO:0005829">
    <property type="term" value="C:cytosol"/>
    <property type="evidence" value="ECO:0000318"/>
    <property type="project" value="GO_Central"/>
</dbReference>
<feature type="domain" description="NADP-dependent oxidoreductase" evidence="1">
    <location>
        <begin position="43"/>
        <end position="225"/>
    </location>
</feature>
<proteinExistence type="predicted"/>
<dbReference type="EMBL" id="CM000644">
    <property type="protein sequence ID" value="EED90849.1"/>
    <property type="molecule type" value="Genomic_DNA"/>
</dbReference>
<dbReference type="InterPro" id="IPR023210">
    <property type="entry name" value="NADP_OxRdtase_dom"/>
</dbReference>